<dbReference type="GO" id="GO:0009451">
    <property type="term" value="P:RNA modification"/>
    <property type="evidence" value="ECO:0007669"/>
    <property type="project" value="InterPro"/>
</dbReference>
<dbReference type="InterPro" id="IPR046848">
    <property type="entry name" value="E_motif"/>
</dbReference>
<dbReference type="GeneID" id="109721439"/>
<gene>
    <name evidence="6" type="primary">LOC109721439</name>
</gene>
<dbReference type="InterPro" id="IPR046960">
    <property type="entry name" value="PPR_At4g14850-like_plant"/>
</dbReference>
<dbReference type="RefSeq" id="XP_020104673.1">
    <property type="nucleotide sequence ID" value="XM_020249084.1"/>
</dbReference>
<keyword evidence="2" id="KW-0809">Transit peptide</keyword>
<dbReference type="InterPro" id="IPR011990">
    <property type="entry name" value="TPR-like_helical_dom_sf"/>
</dbReference>
<dbReference type="Pfam" id="PF20431">
    <property type="entry name" value="E_motif"/>
    <property type="match status" value="1"/>
</dbReference>
<evidence type="ECO:0000256" key="2">
    <source>
        <dbReference type="ARBA" id="ARBA00022946"/>
    </source>
</evidence>
<organism evidence="5 6">
    <name type="scientific">Ananas comosus</name>
    <name type="common">Pineapple</name>
    <name type="synonym">Ananas ananas</name>
    <dbReference type="NCBI Taxonomy" id="4615"/>
    <lineage>
        <taxon>Eukaryota</taxon>
        <taxon>Viridiplantae</taxon>
        <taxon>Streptophyta</taxon>
        <taxon>Embryophyta</taxon>
        <taxon>Tracheophyta</taxon>
        <taxon>Spermatophyta</taxon>
        <taxon>Magnoliopsida</taxon>
        <taxon>Liliopsida</taxon>
        <taxon>Poales</taxon>
        <taxon>Bromeliaceae</taxon>
        <taxon>Bromelioideae</taxon>
        <taxon>Ananas</taxon>
    </lineage>
</organism>
<dbReference type="GO" id="GO:0008270">
    <property type="term" value="F:zinc ion binding"/>
    <property type="evidence" value="ECO:0007669"/>
    <property type="project" value="InterPro"/>
</dbReference>
<dbReference type="Pfam" id="PF01535">
    <property type="entry name" value="PPR"/>
    <property type="match status" value="4"/>
</dbReference>
<dbReference type="FunFam" id="1.25.40.10:FF:000031">
    <property type="entry name" value="Pentatricopeptide repeat-containing protein mitochondrial"/>
    <property type="match status" value="1"/>
</dbReference>
<dbReference type="Pfam" id="PF13041">
    <property type="entry name" value="PPR_2"/>
    <property type="match status" value="2"/>
</dbReference>
<feature type="repeat" description="PPR" evidence="3">
    <location>
        <begin position="385"/>
        <end position="415"/>
    </location>
</feature>
<feature type="repeat" description="PPR" evidence="3">
    <location>
        <begin position="212"/>
        <end position="246"/>
    </location>
</feature>
<name>A0A6P5GFC8_ANACO</name>
<proteinExistence type="predicted"/>
<dbReference type="PANTHER" id="PTHR47926:SF505">
    <property type="entry name" value="PENTATRICOPEPTIDE REPEAT (PPR) SUPERFAMILY PROTEIN"/>
    <property type="match status" value="1"/>
</dbReference>
<dbReference type="InterPro" id="IPR032867">
    <property type="entry name" value="DYW_dom"/>
</dbReference>
<dbReference type="Gramene" id="Aco013354.1.mrna1">
    <property type="protein sequence ID" value="Aco013354.1.mrna1.cds1"/>
    <property type="gene ID" value="Aco013354.1.path1"/>
</dbReference>
<dbReference type="Pfam" id="PF12854">
    <property type="entry name" value="PPR_1"/>
    <property type="match status" value="1"/>
</dbReference>
<feature type="repeat" description="PPR" evidence="3">
    <location>
        <begin position="416"/>
        <end position="450"/>
    </location>
</feature>
<feature type="repeat" description="PPR" evidence="3">
    <location>
        <begin position="313"/>
        <end position="348"/>
    </location>
</feature>
<evidence type="ECO:0000256" key="1">
    <source>
        <dbReference type="ARBA" id="ARBA00022737"/>
    </source>
</evidence>
<dbReference type="AlphaFoldDB" id="A0A6P5GFC8"/>
<dbReference type="FunFam" id="1.25.40.10:FF:000351">
    <property type="entry name" value="Pentatricopeptide repeat-containing protein"/>
    <property type="match status" value="1"/>
</dbReference>
<keyword evidence="1" id="KW-0677">Repeat</keyword>
<protein>
    <submittedName>
        <fullName evidence="6">Pentatricopeptide repeat-containing protein At3g49710</fullName>
    </submittedName>
</protein>
<feature type="repeat" description="PPR" evidence="3">
    <location>
        <begin position="451"/>
        <end position="486"/>
    </location>
</feature>
<dbReference type="SUPFAM" id="SSF48452">
    <property type="entry name" value="TPR-like"/>
    <property type="match status" value="1"/>
</dbReference>
<feature type="domain" description="DYW" evidence="4">
    <location>
        <begin position="631"/>
        <end position="723"/>
    </location>
</feature>
<dbReference type="Pfam" id="PF14432">
    <property type="entry name" value="DYW_deaminase"/>
    <property type="match status" value="1"/>
</dbReference>
<evidence type="ECO:0000259" key="4">
    <source>
        <dbReference type="Pfam" id="PF14432"/>
    </source>
</evidence>
<dbReference type="FunFam" id="1.25.40.10:FF:000366">
    <property type="entry name" value="Pentatricopeptide (PPR) repeat-containing protein"/>
    <property type="match status" value="1"/>
</dbReference>
<evidence type="ECO:0000256" key="3">
    <source>
        <dbReference type="PROSITE-ProRule" id="PRU00708"/>
    </source>
</evidence>
<evidence type="ECO:0000313" key="5">
    <source>
        <dbReference type="Proteomes" id="UP000515123"/>
    </source>
</evidence>
<reference evidence="6" key="2">
    <citation type="submission" date="2025-08" db="UniProtKB">
        <authorList>
            <consortium name="RefSeq"/>
        </authorList>
    </citation>
    <scope>IDENTIFICATION</scope>
    <source>
        <tissue evidence="6">Leaf</tissue>
    </source>
</reference>
<dbReference type="NCBIfam" id="TIGR00756">
    <property type="entry name" value="PPR"/>
    <property type="match status" value="7"/>
</dbReference>
<dbReference type="Gene3D" id="1.25.40.10">
    <property type="entry name" value="Tetratricopeptide repeat domain"/>
    <property type="match status" value="4"/>
</dbReference>
<accession>A0A6P5GFC8</accession>
<reference evidence="5" key="1">
    <citation type="journal article" date="2015" name="Nat. Genet.">
        <title>The pineapple genome and the evolution of CAM photosynthesis.</title>
        <authorList>
            <person name="Ming R."/>
            <person name="VanBuren R."/>
            <person name="Wai C.M."/>
            <person name="Tang H."/>
            <person name="Schatz M.C."/>
            <person name="Bowers J.E."/>
            <person name="Lyons E."/>
            <person name="Wang M.L."/>
            <person name="Chen J."/>
            <person name="Biggers E."/>
            <person name="Zhang J."/>
            <person name="Huang L."/>
            <person name="Zhang L."/>
            <person name="Miao W."/>
            <person name="Zhang J."/>
            <person name="Ye Z."/>
            <person name="Miao C."/>
            <person name="Lin Z."/>
            <person name="Wang H."/>
            <person name="Zhou H."/>
            <person name="Yim W.C."/>
            <person name="Priest H.D."/>
            <person name="Zheng C."/>
            <person name="Woodhouse M."/>
            <person name="Edger P.P."/>
            <person name="Guyot R."/>
            <person name="Guo H.B."/>
            <person name="Guo H."/>
            <person name="Zheng G."/>
            <person name="Singh R."/>
            <person name="Sharma A."/>
            <person name="Min X."/>
            <person name="Zheng Y."/>
            <person name="Lee H."/>
            <person name="Gurtowski J."/>
            <person name="Sedlazeck F.J."/>
            <person name="Harkess A."/>
            <person name="McKain M.R."/>
            <person name="Liao Z."/>
            <person name="Fang J."/>
            <person name="Liu J."/>
            <person name="Zhang X."/>
            <person name="Zhang Q."/>
            <person name="Hu W."/>
            <person name="Qin Y."/>
            <person name="Wang K."/>
            <person name="Chen L.Y."/>
            <person name="Shirley N."/>
            <person name="Lin Y.R."/>
            <person name="Liu L.Y."/>
            <person name="Hernandez A.G."/>
            <person name="Wright C.L."/>
            <person name="Bulone V."/>
            <person name="Tuskan G.A."/>
            <person name="Heath K."/>
            <person name="Zee F."/>
            <person name="Moore P.H."/>
            <person name="Sunkar R."/>
            <person name="Leebens-Mack J.H."/>
            <person name="Mockler T."/>
            <person name="Bennetzen J.L."/>
            <person name="Freeling M."/>
            <person name="Sankoff D."/>
            <person name="Paterson A.H."/>
            <person name="Zhu X."/>
            <person name="Yang X."/>
            <person name="Smith J.A."/>
            <person name="Cushman J.C."/>
            <person name="Paull R.E."/>
            <person name="Yu Q."/>
        </authorList>
    </citation>
    <scope>NUCLEOTIDE SEQUENCE [LARGE SCALE GENOMIC DNA]</scope>
    <source>
        <strain evidence="5">cv. F153</strain>
    </source>
</reference>
<dbReference type="GO" id="GO:0003723">
    <property type="term" value="F:RNA binding"/>
    <property type="evidence" value="ECO:0007669"/>
    <property type="project" value="InterPro"/>
</dbReference>
<sequence length="723" mass="80535">MNEPSLLLLCRFRDLLKASVAVRDLAAGESLHALYVKSLVPHSTYLSNHFLLLYSKCGLLRRAHHLFDEIPHPNVFSHNALLAAHARRPDLAARIFDRIPAPDLVSYNTLLSAFARAGLAARARALFDEMPRRELFSRMRRSGLRDADGFTLSSVVSAGAGAGVGVDQLHALAVSTGLDAYVSVNNSVISGYGKGGSVRSAEKLFDEMLVRDEVSWNCMIVVCGQHREGAKALSLFQEMVRRDLQVDVYTLASVLTAFTALEDLPGGAQFHARLIKSAVERNCHVGSGLIDLYAKCGRIRDARKVFDEVSEPDLVLWNTIISGYSLNDEFSEEGLNCFMKMRRDGFVPDDCSFVCTISACSNLSSPSQGRQMHALAIKSELPSNRISVNNALVNMYSKCGNVEDAQKLFERMMERNTVSYNSMIAGFAHHGLAVEALGHFREMLDAEIEPTSITFISVLSACAHTGKVEEGREYFHLMSKKYGLKPCEEHYSCMIDLLARAKRFEEVEELIVAMPFDPGPIGWTALLGACRTHGNMNLGARAAEKIIRFDPHNASAYVMLANMHASSGRWEEVAKVRKLMKDRGVRKKPGCSWIELNKTIHVFVADDVSHPRIKEVYRFLEEMSEKMKGLGYVPDVRWALARDHEIEGEKRLRHHSEKLAVAFGLISTRDGEPILVIKNLRICGDCHSAIKLISKIVGREITVRDAHRFHCFRGGSCSCGDYW</sequence>
<feature type="repeat" description="PPR" evidence="3">
    <location>
        <begin position="553"/>
        <end position="587"/>
    </location>
</feature>
<dbReference type="InterPro" id="IPR002885">
    <property type="entry name" value="PPR_rpt"/>
</dbReference>
<dbReference type="PROSITE" id="PS51375">
    <property type="entry name" value="PPR"/>
    <property type="match status" value="7"/>
</dbReference>
<feature type="repeat" description="PPR" evidence="3">
    <location>
        <begin position="103"/>
        <end position="137"/>
    </location>
</feature>
<dbReference type="OrthoDB" id="185373at2759"/>
<dbReference type="PANTHER" id="PTHR47926">
    <property type="entry name" value="PENTATRICOPEPTIDE REPEAT-CONTAINING PROTEIN"/>
    <property type="match status" value="1"/>
</dbReference>
<keyword evidence="5" id="KW-1185">Reference proteome</keyword>
<dbReference type="Proteomes" id="UP000515123">
    <property type="component" value="Linkage group 15"/>
</dbReference>
<dbReference type="FunFam" id="1.25.40.10:FF:000396">
    <property type="entry name" value="Pentatricopeptide repeat-containing protein At2g36730"/>
    <property type="match status" value="1"/>
</dbReference>
<evidence type="ECO:0000313" key="6">
    <source>
        <dbReference type="RefSeq" id="XP_020104673.1"/>
    </source>
</evidence>
<dbReference type="FunFam" id="1.25.40.10:FF:000442">
    <property type="entry name" value="Pentatricopeptide repeat-containing protein At3g49710"/>
    <property type="match status" value="1"/>
</dbReference>